<reference evidence="4" key="2">
    <citation type="journal article" date="2014" name="ISME J.">
        <title>Microbial stratification in low pH oxic and suboxic macroscopic growths along an acid mine drainage.</title>
        <authorList>
            <person name="Mendez-Garcia C."/>
            <person name="Mesa V."/>
            <person name="Sprenger R.R."/>
            <person name="Richter M."/>
            <person name="Diez M.S."/>
            <person name="Solano J."/>
            <person name="Bargiela R."/>
            <person name="Golyshina O.V."/>
            <person name="Manteca A."/>
            <person name="Ramos J.L."/>
            <person name="Gallego J.R."/>
            <person name="Llorente I."/>
            <person name="Martins Dos Santos V.A."/>
            <person name="Jensen O.N."/>
            <person name="Pelaez A.I."/>
            <person name="Sanchez J."/>
            <person name="Ferrer M."/>
        </authorList>
    </citation>
    <scope>NUCLEOTIDE SEQUENCE</scope>
</reference>
<dbReference type="Pfam" id="PF10432">
    <property type="entry name" value="bact-PGI_C"/>
    <property type="match status" value="1"/>
</dbReference>
<dbReference type="EMBL" id="AUZY01006353">
    <property type="protein sequence ID" value="EQD54659.1"/>
    <property type="molecule type" value="Genomic_DNA"/>
</dbReference>
<comment type="caution">
    <text evidence="4">The sequence shown here is derived from an EMBL/GenBank/DDBJ whole genome shotgun (WGS) entry which is preliminary data.</text>
</comment>
<dbReference type="GO" id="GO:0097367">
    <property type="term" value="F:carbohydrate derivative binding"/>
    <property type="evidence" value="ECO:0007669"/>
    <property type="project" value="InterPro"/>
</dbReference>
<proteinExistence type="inferred from homology"/>
<reference evidence="4" key="1">
    <citation type="submission" date="2013-08" db="EMBL/GenBank/DDBJ databases">
        <authorList>
            <person name="Mendez C."/>
            <person name="Richter M."/>
            <person name="Ferrer M."/>
            <person name="Sanchez J."/>
        </authorList>
    </citation>
    <scope>NUCLEOTIDE SEQUENCE</scope>
</reference>
<dbReference type="GO" id="GO:0004347">
    <property type="term" value="F:glucose-6-phosphate isomerase activity"/>
    <property type="evidence" value="ECO:0007669"/>
    <property type="project" value="InterPro"/>
</dbReference>
<evidence type="ECO:0000256" key="2">
    <source>
        <dbReference type="ARBA" id="ARBA00023235"/>
    </source>
</evidence>
<evidence type="ECO:0000256" key="1">
    <source>
        <dbReference type="ARBA" id="ARBA00010523"/>
    </source>
</evidence>
<dbReference type="SUPFAM" id="SSF53697">
    <property type="entry name" value="SIS domain"/>
    <property type="match status" value="1"/>
</dbReference>
<protein>
    <submittedName>
        <fullName evidence="4">Bifunctional phosphoglucose/phosphomannose isomerase</fullName>
    </submittedName>
</protein>
<sequence>MAAAALGDRVGISLHVVRGPELPPDLRKGSVAVLSSYSGETWEVLRAYDTAGRRGATRVVFAAGGQLIDRAERDGVPTFRLPPGQPPRTAVGSAFGGLLGLVDAWLPTSNDGRITRAVGRARRRSSRFASSRGPAASLARAVGDRTPFIYAEAELLPIARRWRTDIEENAKRLAMFDGLPEAFHHAVVGWDALPRSEAARWGAILLRWSGTGRDLKRGAAYLERLARSRGAFARTVQLPGDDPIEYLLNGIVLGGYLSLFLAERSRAPPLRTDAIDRFKRRPRDVSASH</sequence>
<dbReference type="InterPro" id="IPR046348">
    <property type="entry name" value="SIS_dom_sf"/>
</dbReference>
<name>T1BMX9_9ZZZZ</name>
<feature type="domain" description="Bifunctional glucose-6-phosphate/mannose-6-phosphate isomerase C-terminal" evidence="3">
    <location>
        <begin position="134"/>
        <end position="281"/>
    </location>
</feature>
<comment type="similarity">
    <text evidence="1">Belongs to the PGI/PMI family.</text>
</comment>
<keyword evidence="2 4" id="KW-0413">Isomerase</keyword>
<gene>
    <name evidence="4" type="ORF">B1B_09580</name>
</gene>
<accession>T1BMX9</accession>
<dbReference type="GO" id="GO:1901135">
    <property type="term" value="P:carbohydrate derivative metabolic process"/>
    <property type="evidence" value="ECO:0007669"/>
    <property type="project" value="InterPro"/>
</dbReference>
<evidence type="ECO:0000259" key="3">
    <source>
        <dbReference type="Pfam" id="PF10432"/>
    </source>
</evidence>
<dbReference type="InterPro" id="IPR019490">
    <property type="entry name" value="Glu6P/Mann6P_isomerase_C"/>
</dbReference>
<dbReference type="Gene3D" id="3.40.50.10490">
    <property type="entry name" value="Glucose-6-phosphate isomerase like protein, domain 1"/>
    <property type="match status" value="2"/>
</dbReference>
<dbReference type="GO" id="GO:0004476">
    <property type="term" value="F:mannose-6-phosphate isomerase activity"/>
    <property type="evidence" value="ECO:0007669"/>
    <property type="project" value="InterPro"/>
</dbReference>
<dbReference type="GO" id="GO:0005975">
    <property type="term" value="P:carbohydrate metabolic process"/>
    <property type="evidence" value="ECO:0007669"/>
    <property type="project" value="InterPro"/>
</dbReference>
<evidence type="ECO:0000313" key="4">
    <source>
        <dbReference type="EMBL" id="EQD54659.1"/>
    </source>
</evidence>
<organism evidence="4">
    <name type="scientific">mine drainage metagenome</name>
    <dbReference type="NCBI Taxonomy" id="410659"/>
    <lineage>
        <taxon>unclassified sequences</taxon>
        <taxon>metagenomes</taxon>
        <taxon>ecological metagenomes</taxon>
    </lineage>
</organism>
<dbReference type="AlphaFoldDB" id="T1BMX9"/>
<feature type="non-terminal residue" evidence="4">
    <location>
        <position position="289"/>
    </location>
</feature>